<dbReference type="InterPro" id="IPR032675">
    <property type="entry name" value="LRR_dom_sf"/>
</dbReference>
<sequence>MLDVVVAHPGQVESPTGAGPSLTPSLRSNASTEIPRHHKSWSRDDTSEVTLLSGEIMPDLTQDVEALTITCLDDTMESLEKYTPDMSTKAMSSLRAYNQLYSSYFAAIMAGQEHQATGIKQAMDQHFGDLREEMDKNRTLQDQLLKMQEEMQLQHKTLDRLAIIQSRIQAVITQTYELHEFPIPRLFIVLPKATGLRDKLGKPFSHQFRLFFMCECGTHTQTEHSKDKHQIHLAKHEGYDLDRPTEFFDKYGSYVLTLMYAMKVGITAAGIATPSLANLKIAEGLDAVESHLEYVQKNISPLVDESITFLEGFTNSDGGGVDMAENHTSYNKLEVLECADLRQLESYIKVKDQGRVLGNLYRMVTPDGHVKWVCINHYRENYRESTTQQLRMQLRSMEDLLQFYDAMGKARAIQELSIGLKWDVTLDDLRKLTAAVTNSNIVHLTIDGATFKGPTLEIVNRSRRFDPLIQVMANGRFQSLALSNFDDFFLRANSTSLIIAPRLRTLSIGSELNTSEKTIKSLFVRILECCPSLKELTLTSQYSPQVMEIIINKINAFQNLAFVAINCERLSINADVSRSRMRIFSLRVLHFKDLISDDWRFIKKGHLTQLLIEYTPRKADESRLIEVLQENHKLSDLQIGCVAMRSYAIIDLVISTRANILHAGGLSALTTFEVLEEMLIPFDREKDQNGHSVLTAYVRFSSDPTVLDMTTVLSLQADAYETLKDIISDLFRRYGWSLEYLLVPFMFADHFTAMLDKGVIWTLEQFKILVAHLLNTDVTPLPLKTLILAETTLSESTSKEIDALCVKLEQKAPKVDIYL</sequence>
<evidence type="ECO:0000256" key="1">
    <source>
        <dbReference type="SAM" id="MobiDB-lite"/>
    </source>
</evidence>
<proteinExistence type="predicted"/>
<feature type="region of interest" description="Disordered" evidence="1">
    <location>
        <begin position="1"/>
        <end position="46"/>
    </location>
</feature>
<gene>
    <name evidence="2" type="ORF">BGZ65_009612</name>
</gene>
<reference evidence="2" key="1">
    <citation type="journal article" date="2020" name="Fungal Divers.">
        <title>Resolving the Mortierellaceae phylogeny through synthesis of multi-gene phylogenetics and phylogenomics.</title>
        <authorList>
            <person name="Vandepol N."/>
            <person name="Liber J."/>
            <person name="Desiro A."/>
            <person name="Na H."/>
            <person name="Kennedy M."/>
            <person name="Barry K."/>
            <person name="Grigoriev I.V."/>
            <person name="Miller A.N."/>
            <person name="O'Donnell K."/>
            <person name="Stajich J.E."/>
            <person name="Bonito G."/>
        </authorList>
    </citation>
    <scope>NUCLEOTIDE SEQUENCE</scope>
    <source>
        <strain evidence="2">MES-2147</strain>
    </source>
</reference>
<evidence type="ECO:0000313" key="2">
    <source>
        <dbReference type="EMBL" id="KAF9963848.1"/>
    </source>
</evidence>
<name>A0A9P6M3B8_9FUNG</name>
<comment type="caution">
    <text evidence="2">The sequence shown here is derived from an EMBL/GenBank/DDBJ whole genome shotgun (WGS) entry which is preliminary data.</text>
</comment>
<dbReference type="OrthoDB" id="2371100at2759"/>
<evidence type="ECO:0000313" key="3">
    <source>
        <dbReference type="Proteomes" id="UP000749646"/>
    </source>
</evidence>
<feature type="compositionally biased region" description="Polar residues" evidence="1">
    <location>
        <begin position="22"/>
        <end position="32"/>
    </location>
</feature>
<dbReference type="EMBL" id="JAAAHW010006254">
    <property type="protein sequence ID" value="KAF9963848.1"/>
    <property type="molecule type" value="Genomic_DNA"/>
</dbReference>
<dbReference type="Proteomes" id="UP000749646">
    <property type="component" value="Unassembled WGS sequence"/>
</dbReference>
<organism evidence="2 3">
    <name type="scientific">Modicella reniformis</name>
    <dbReference type="NCBI Taxonomy" id="1440133"/>
    <lineage>
        <taxon>Eukaryota</taxon>
        <taxon>Fungi</taxon>
        <taxon>Fungi incertae sedis</taxon>
        <taxon>Mucoromycota</taxon>
        <taxon>Mortierellomycotina</taxon>
        <taxon>Mortierellomycetes</taxon>
        <taxon>Mortierellales</taxon>
        <taxon>Mortierellaceae</taxon>
        <taxon>Modicella</taxon>
    </lineage>
</organism>
<accession>A0A9P6M3B8</accession>
<keyword evidence="3" id="KW-1185">Reference proteome</keyword>
<dbReference type="Gene3D" id="3.80.10.10">
    <property type="entry name" value="Ribonuclease Inhibitor"/>
    <property type="match status" value="1"/>
</dbReference>
<dbReference type="AlphaFoldDB" id="A0A9P6M3B8"/>
<protein>
    <submittedName>
        <fullName evidence="2">Uncharacterized protein</fullName>
    </submittedName>
</protein>